<feature type="domain" description="Bromo" evidence="9">
    <location>
        <begin position="501"/>
        <end position="571"/>
    </location>
</feature>
<evidence type="ECO:0000256" key="2">
    <source>
        <dbReference type="ARBA" id="ARBA00022737"/>
    </source>
</evidence>
<evidence type="ECO:0000256" key="3">
    <source>
        <dbReference type="ARBA" id="ARBA00022771"/>
    </source>
</evidence>
<protein>
    <submittedName>
        <fullName evidence="13">Histone acetyltransferase</fullName>
    </submittedName>
</protein>
<dbReference type="Pfam" id="PF13832">
    <property type="entry name" value="zf-HC5HC2H_2"/>
    <property type="match status" value="1"/>
</dbReference>
<dbReference type="GO" id="GO:0006357">
    <property type="term" value="P:regulation of transcription by RNA polymerase II"/>
    <property type="evidence" value="ECO:0007669"/>
    <property type="project" value="TreeGrafter"/>
</dbReference>
<evidence type="ECO:0000259" key="10">
    <source>
        <dbReference type="PROSITE" id="PS50016"/>
    </source>
</evidence>
<dbReference type="InterPro" id="IPR019786">
    <property type="entry name" value="Zinc_finger_PHD-type_CS"/>
</dbReference>
<dbReference type="InterPro" id="IPR001487">
    <property type="entry name" value="Bromodomain"/>
</dbReference>
<dbReference type="AlphaFoldDB" id="A0A9J2PD30"/>
<dbReference type="SMART" id="SM00249">
    <property type="entry name" value="PHD"/>
    <property type="match status" value="2"/>
</dbReference>
<proteinExistence type="predicted"/>
<dbReference type="PRINTS" id="PR00503">
    <property type="entry name" value="BROMODOMAIN"/>
</dbReference>
<evidence type="ECO:0000313" key="13">
    <source>
        <dbReference type="WBParaSite" id="ALUE_0000725901-mRNA-1"/>
    </source>
</evidence>
<feature type="region of interest" description="Disordered" evidence="8">
    <location>
        <begin position="768"/>
        <end position="802"/>
    </location>
</feature>
<dbReference type="WBParaSite" id="ALUE_0000725901-mRNA-1">
    <property type="protein sequence ID" value="ALUE_0000725901-mRNA-1"/>
    <property type="gene ID" value="ALUE_0000725901"/>
</dbReference>
<keyword evidence="1" id="KW-0479">Metal-binding</keyword>
<evidence type="ECO:0000256" key="7">
    <source>
        <dbReference type="PROSITE-ProRule" id="PRU00146"/>
    </source>
</evidence>
<dbReference type="Pfam" id="PF10513">
    <property type="entry name" value="EPL1"/>
    <property type="match status" value="1"/>
</dbReference>
<keyword evidence="5 6" id="KW-0103">Bromodomain</keyword>
<dbReference type="Gene3D" id="3.30.40.10">
    <property type="entry name" value="Zinc/RING finger domain, C3HC4 (zinc finger)"/>
    <property type="match status" value="2"/>
</dbReference>
<dbReference type="Proteomes" id="UP000036681">
    <property type="component" value="Unplaced"/>
</dbReference>
<feature type="compositionally biased region" description="Polar residues" evidence="8">
    <location>
        <begin position="665"/>
        <end position="680"/>
    </location>
</feature>
<dbReference type="InterPro" id="IPR050701">
    <property type="entry name" value="Histone_Mod_Regulator"/>
</dbReference>
<evidence type="ECO:0000259" key="9">
    <source>
        <dbReference type="PROSITE" id="PS50014"/>
    </source>
</evidence>
<feature type="domain" description="PHD-type" evidence="11">
    <location>
        <begin position="214"/>
        <end position="333"/>
    </location>
</feature>
<keyword evidence="3 7" id="KW-0863">Zinc-finger</keyword>
<reference evidence="13" key="1">
    <citation type="submission" date="2023-03" db="UniProtKB">
        <authorList>
            <consortium name="WormBaseParasite"/>
        </authorList>
    </citation>
    <scope>IDENTIFICATION</scope>
</reference>
<dbReference type="Pfam" id="PF13831">
    <property type="entry name" value="PHD_2"/>
    <property type="match status" value="1"/>
</dbReference>
<evidence type="ECO:0000259" key="11">
    <source>
        <dbReference type="PROSITE" id="PS51805"/>
    </source>
</evidence>
<evidence type="ECO:0000256" key="5">
    <source>
        <dbReference type="ARBA" id="ARBA00023117"/>
    </source>
</evidence>
<dbReference type="PROSITE" id="PS50016">
    <property type="entry name" value="ZF_PHD_2"/>
    <property type="match status" value="1"/>
</dbReference>
<dbReference type="SUPFAM" id="SSF57903">
    <property type="entry name" value="FYVE/PHD zinc finger"/>
    <property type="match status" value="1"/>
</dbReference>
<evidence type="ECO:0000256" key="1">
    <source>
        <dbReference type="ARBA" id="ARBA00022723"/>
    </source>
</evidence>
<feature type="domain" description="PHD-type" evidence="10">
    <location>
        <begin position="160"/>
        <end position="210"/>
    </location>
</feature>
<dbReference type="PANTHER" id="PTHR13793">
    <property type="entry name" value="PHD FINGER PROTEINS"/>
    <property type="match status" value="1"/>
</dbReference>
<sequence length="993" mass="112567">MRMQSSNNVDRFVTVNVDGQSVRVNVMQPLRVKIVYDEQLSPSERSDVILSHLRKVPQGLPEPKFTRIEDDIVEKGRFVMPKAYIDFVPKCEAELDATVEYDADEEDLEWITLINEKMGSKKDAALTLTQFEAAMDRMEKESFFQSTKDGMQCGPPIDQDAVCCICNDGDGCNANQIIFCDLCNIAVHQDCYGVPYIPEGQWLCRRCQMSPSKPVQCELCPCPHGAFKRTVANGWAHVVCALWLNEVHFANTVFMEPIDGIENSLKRRCRLRCIVCKQKMGACLQCSKKSCTRSYHVTCARAAGMELRAEEVKNANSDWGSDIKYLSFCHYHSNTFNKENLTTCDLSKKKKEVEAMMRAARRELQSNESTAPAISVPVVPAHKVEEMRTNLGINAEVMRRLLVYWTLKRKSRSGVPLLKRLMQSKVQSREMESIPTVEIDDPEHKSFVLLRADLEKVRLLCELVKKREKYKKEYLKETNLMFDYSTKPLHLLMSELLDKIAAKDFQDVFARAVSEKEVPGYSSIIKKPMDLSKMRRKLAKGEYKQLAQLKADFALMINNCSTFNRHNEFFWKYGHRLQRIALKYFKAAERAVAFVGMTDDLNSSMLNVTSLLLERVSRGKREANQSKSVVKHEREGSPVVQQVSLAPNRKVITNDIRDVKVDSEPSCSGIQSSATRTPGSQHVRKVSFSNQATRKRSLKNSSPVGRCSKKLKAMSQLPITRFLVPVDVPNADGELSPAGGLSSRRKRMAGIIAAASFDVYRSHSLLSPANDLTTDNSSAIEESSSAGEDLASPKPAGKYGRQRSIRRRKIAWHQEPVIDTVEIGQDVQHDDIVWVEDGDSRMVGHVVDLCMKVLLDSYPVDEMMAKRPKNDPQQFVLVQFFDKHHTWRWVPLKCVSQCDVQKANSFPASLQSAINEARKFRFDRSLKTTLLHVISAFQIGDLGGLWFTAKIGSPYSIITSHNTKWVQKVVFGCFLWCNDTTVPNENGWSLFDR</sequence>
<dbReference type="InterPro" id="IPR001965">
    <property type="entry name" value="Znf_PHD"/>
</dbReference>
<evidence type="ECO:0000256" key="4">
    <source>
        <dbReference type="ARBA" id="ARBA00022833"/>
    </source>
</evidence>
<dbReference type="CDD" id="cd15572">
    <property type="entry name" value="PHD_BRPF"/>
    <property type="match status" value="1"/>
</dbReference>
<dbReference type="InterPro" id="IPR036427">
    <property type="entry name" value="Bromodomain-like_sf"/>
</dbReference>
<dbReference type="PROSITE" id="PS50014">
    <property type="entry name" value="BROMODOMAIN_2"/>
    <property type="match status" value="1"/>
</dbReference>
<dbReference type="PROSITE" id="PS51805">
    <property type="entry name" value="EPHD"/>
    <property type="match status" value="1"/>
</dbReference>
<dbReference type="InterPro" id="IPR019787">
    <property type="entry name" value="Znf_PHD-finger"/>
</dbReference>
<dbReference type="InterPro" id="IPR034732">
    <property type="entry name" value="EPHD"/>
</dbReference>
<evidence type="ECO:0000256" key="6">
    <source>
        <dbReference type="PROSITE-ProRule" id="PRU00035"/>
    </source>
</evidence>
<keyword evidence="2" id="KW-0677">Repeat</keyword>
<dbReference type="CDD" id="cd04369">
    <property type="entry name" value="Bromodomain"/>
    <property type="match status" value="1"/>
</dbReference>
<dbReference type="InterPro" id="IPR013083">
    <property type="entry name" value="Znf_RING/FYVE/PHD"/>
</dbReference>
<dbReference type="FunFam" id="3.30.40.10:FF:000008">
    <property type="entry name" value="Bromodomain containing 1, isoform CRA_a"/>
    <property type="match status" value="1"/>
</dbReference>
<dbReference type="PROSITE" id="PS01359">
    <property type="entry name" value="ZF_PHD_1"/>
    <property type="match status" value="1"/>
</dbReference>
<dbReference type="GO" id="GO:0008270">
    <property type="term" value="F:zinc ion binding"/>
    <property type="evidence" value="ECO:0007669"/>
    <property type="project" value="UniProtKB-KW"/>
</dbReference>
<keyword evidence="4" id="KW-0862">Zinc</keyword>
<dbReference type="InterPro" id="IPR019542">
    <property type="entry name" value="Enhancer_polycomb-like_N"/>
</dbReference>
<evidence type="ECO:0000313" key="12">
    <source>
        <dbReference type="Proteomes" id="UP000036681"/>
    </source>
</evidence>
<feature type="region of interest" description="Disordered" evidence="8">
    <location>
        <begin position="663"/>
        <end position="706"/>
    </location>
</feature>
<feature type="compositionally biased region" description="Low complexity" evidence="8">
    <location>
        <begin position="777"/>
        <end position="786"/>
    </location>
</feature>
<keyword evidence="12" id="KW-1185">Reference proteome</keyword>
<dbReference type="SMART" id="SM00297">
    <property type="entry name" value="BROMO"/>
    <property type="match status" value="1"/>
</dbReference>
<dbReference type="SUPFAM" id="SSF47370">
    <property type="entry name" value="Bromodomain"/>
    <property type="match status" value="1"/>
</dbReference>
<accession>A0A9J2PD30</accession>
<evidence type="ECO:0000256" key="8">
    <source>
        <dbReference type="SAM" id="MobiDB-lite"/>
    </source>
</evidence>
<dbReference type="Gene3D" id="1.20.920.10">
    <property type="entry name" value="Bromodomain-like"/>
    <property type="match status" value="1"/>
</dbReference>
<organism evidence="12 13">
    <name type="scientific">Ascaris lumbricoides</name>
    <name type="common">Giant roundworm</name>
    <dbReference type="NCBI Taxonomy" id="6252"/>
    <lineage>
        <taxon>Eukaryota</taxon>
        <taxon>Metazoa</taxon>
        <taxon>Ecdysozoa</taxon>
        <taxon>Nematoda</taxon>
        <taxon>Chromadorea</taxon>
        <taxon>Rhabditida</taxon>
        <taxon>Spirurina</taxon>
        <taxon>Ascaridomorpha</taxon>
        <taxon>Ascaridoidea</taxon>
        <taxon>Ascarididae</taxon>
        <taxon>Ascaris</taxon>
    </lineage>
</organism>
<dbReference type="Pfam" id="PF00439">
    <property type="entry name" value="Bromodomain"/>
    <property type="match status" value="1"/>
</dbReference>
<dbReference type="PANTHER" id="PTHR13793:SF107">
    <property type="entry name" value="BROMODOMAIN-CONTAINING PROTEIN HOMOLOG"/>
    <property type="match status" value="1"/>
</dbReference>
<name>A0A9J2PD30_ASCLU</name>
<dbReference type="InterPro" id="IPR011011">
    <property type="entry name" value="Znf_FYVE_PHD"/>
</dbReference>